<evidence type="ECO:0000313" key="7">
    <source>
        <dbReference type="EMBL" id="RMB56045.1"/>
    </source>
</evidence>
<feature type="domain" description="HTH merR-type" evidence="6">
    <location>
        <begin position="13"/>
        <end position="84"/>
    </location>
</feature>
<dbReference type="EMBL" id="REFV01000031">
    <property type="protein sequence ID" value="RMB56045.1"/>
    <property type="molecule type" value="Genomic_DNA"/>
</dbReference>
<evidence type="ECO:0000256" key="3">
    <source>
        <dbReference type="ARBA" id="ARBA00023125"/>
    </source>
</evidence>
<reference evidence="7 8" key="1">
    <citation type="submission" date="2018-10" db="EMBL/GenBank/DDBJ databases">
        <title>Dokdonia luteus sp. nov., isolated from sea water.</title>
        <authorList>
            <person name="Zhou L.Y."/>
            <person name="Du Z.J."/>
        </authorList>
    </citation>
    <scope>NUCLEOTIDE SEQUENCE [LARGE SCALE GENOMIC DNA]</scope>
    <source>
        <strain evidence="7 8">SH27</strain>
    </source>
</reference>
<evidence type="ECO:0000256" key="5">
    <source>
        <dbReference type="SAM" id="Coils"/>
    </source>
</evidence>
<name>A0A3M0FU80_9FLAO</name>
<keyword evidence="8" id="KW-1185">Reference proteome</keyword>
<dbReference type="Pfam" id="PF13411">
    <property type="entry name" value="MerR_1"/>
    <property type="match status" value="1"/>
</dbReference>
<evidence type="ECO:0000259" key="6">
    <source>
        <dbReference type="PROSITE" id="PS50937"/>
    </source>
</evidence>
<sequence>MDYSQRSNKKLEKMKIGELSKQTKVSRDTIRFYENKDLLTDISRPYEWNNYKDYGENNVKRIQIIKYLQRFSFTLSECKVLLDERDASPNNCVDKNSAFKKKLELIEKQISELKQTRDALIALVEE</sequence>
<dbReference type="SMART" id="SM00422">
    <property type="entry name" value="HTH_MERR"/>
    <property type="match status" value="1"/>
</dbReference>
<keyword evidence="2" id="KW-0805">Transcription regulation</keyword>
<keyword evidence="5" id="KW-0175">Coiled coil</keyword>
<dbReference type="GO" id="GO:0003677">
    <property type="term" value="F:DNA binding"/>
    <property type="evidence" value="ECO:0007669"/>
    <property type="project" value="UniProtKB-KW"/>
</dbReference>
<gene>
    <name evidence="7" type="ORF">EAX61_16250</name>
</gene>
<keyword evidence="1" id="KW-0678">Repressor</keyword>
<proteinExistence type="predicted"/>
<keyword evidence="4" id="KW-0804">Transcription</keyword>
<accession>A0A3M0FU80</accession>
<evidence type="ECO:0000256" key="4">
    <source>
        <dbReference type="ARBA" id="ARBA00023163"/>
    </source>
</evidence>
<feature type="coiled-coil region" evidence="5">
    <location>
        <begin position="96"/>
        <end position="126"/>
    </location>
</feature>
<dbReference type="PROSITE" id="PS50937">
    <property type="entry name" value="HTH_MERR_2"/>
    <property type="match status" value="1"/>
</dbReference>
<protein>
    <submittedName>
        <fullName evidence="7">MerR family transcriptional regulator</fullName>
    </submittedName>
</protein>
<organism evidence="7 8">
    <name type="scientific">Dokdonia sinensis</name>
    <dbReference type="NCBI Taxonomy" id="2479847"/>
    <lineage>
        <taxon>Bacteria</taxon>
        <taxon>Pseudomonadati</taxon>
        <taxon>Bacteroidota</taxon>
        <taxon>Flavobacteriia</taxon>
        <taxon>Flavobacteriales</taxon>
        <taxon>Flavobacteriaceae</taxon>
        <taxon>Dokdonia</taxon>
    </lineage>
</organism>
<dbReference type="AlphaFoldDB" id="A0A3M0FU80"/>
<keyword evidence="3" id="KW-0238">DNA-binding</keyword>
<dbReference type="GO" id="GO:0003700">
    <property type="term" value="F:DNA-binding transcription factor activity"/>
    <property type="evidence" value="ECO:0007669"/>
    <property type="project" value="InterPro"/>
</dbReference>
<dbReference type="PANTHER" id="PTHR30204:SF69">
    <property type="entry name" value="MERR-FAMILY TRANSCRIPTIONAL REGULATOR"/>
    <property type="match status" value="1"/>
</dbReference>
<dbReference type="InterPro" id="IPR009061">
    <property type="entry name" value="DNA-bd_dom_put_sf"/>
</dbReference>
<evidence type="ECO:0000256" key="2">
    <source>
        <dbReference type="ARBA" id="ARBA00023015"/>
    </source>
</evidence>
<dbReference type="PANTHER" id="PTHR30204">
    <property type="entry name" value="REDOX-CYCLING DRUG-SENSING TRANSCRIPTIONAL ACTIVATOR SOXR"/>
    <property type="match status" value="1"/>
</dbReference>
<evidence type="ECO:0000313" key="8">
    <source>
        <dbReference type="Proteomes" id="UP000281985"/>
    </source>
</evidence>
<dbReference type="Gene3D" id="1.10.1660.10">
    <property type="match status" value="1"/>
</dbReference>
<dbReference type="InterPro" id="IPR000551">
    <property type="entry name" value="MerR-type_HTH_dom"/>
</dbReference>
<dbReference type="Proteomes" id="UP000281985">
    <property type="component" value="Unassembled WGS sequence"/>
</dbReference>
<evidence type="ECO:0000256" key="1">
    <source>
        <dbReference type="ARBA" id="ARBA00022491"/>
    </source>
</evidence>
<dbReference type="SUPFAM" id="SSF46955">
    <property type="entry name" value="Putative DNA-binding domain"/>
    <property type="match status" value="1"/>
</dbReference>
<dbReference type="InterPro" id="IPR047057">
    <property type="entry name" value="MerR_fam"/>
</dbReference>
<comment type="caution">
    <text evidence="7">The sequence shown here is derived from an EMBL/GenBank/DDBJ whole genome shotgun (WGS) entry which is preliminary data.</text>
</comment>